<proteinExistence type="predicted"/>
<dbReference type="Gene3D" id="2.40.160.60">
    <property type="entry name" value="Outer membrane protein transport protein (OMPP1/FadL/TodX)"/>
    <property type="match status" value="1"/>
</dbReference>
<evidence type="ECO:0000313" key="1">
    <source>
        <dbReference type="EMBL" id="HHJ51645.1"/>
    </source>
</evidence>
<comment type="caution">
    <text evidence="1">The sequence shown here is derived from an EMBL/GenBank/DDBJ whole genome shotgun (WGS) entry which is preliminary data.</text>
</comment>
<accession>A0A7V5UDV1</accession>
<gene>
    <name evidence="1" type="ORF">ENJ89_00495</name>
</gene>
<dbReference type="Proteomes" id="UP000886124">
    <property type="component" value="Unassembled WGS sequence"/>
</dbReference>
<organism evidence="1">
    <name type="scientific">Caldithrix abyssi</name>
    <dbReference type="NCBI Taxonomy" id="187145"/>
    <lineage>
        <taxon>Bacteria</taxon>
        <taxon>Pseudomonadati</taxon>
        <taxon>Calditrichota</taxon>
        <taxon>Calditrichia</taxon>
        <taxon>Calditrichales</taxon>
        <taxon>Calditrichaceae</taxon>
        <taxon>Caldithrix</taxon>
    </lineage>
</organism>
<dbReference type="AlphaFoldDB" id="A0A7V5UDV1"/>
<reference evidence="1" key="1">
    <citation type="journal article" date="2020" name="mSystems">
        <title>Genome- and Community-Level Interaction Insights into Carbon Utilization and Element Cycling Functions of Hydrothermarchaeota in Hydrothermal Sediment.</title>
        <authorList>
            <person name="Zhou Z."/>
            <person name="Liu Y."/>
            <person name="Xu W."/>
            <person name="Pan J."/>
            <person name="Luo Z.H."/>
            <person name="Li M."/>
        </authorList>
    </citation>
    <scope>NUCLEOTIDE SEQUENCE [LARGE SCALE GENOMIC DNA]</scope>
    <source>
        <strain evidence="1">HyVt-527</strain>
    </source>
</reference>
<dbReference type="EMBL" id="DROD01000030">
    <property type="protein sequence ID" value="HHJ51645.1"/>
    <property type="molecule type" value="Genomic_DNA"/>
</dbReference>
<name>A0A7V5UDV1_CALAY</name>
<sequence length="290" mass="31626">MKKRTVLLILFLAIQALHAGLFEGRYPSARATAMSDAYVAVAGDVWSTYYNPAGLARLGNYQVASAIQRPFNRAFFTNGFFGAGAPLPGKFGSVAVAFETFGVTYDGNNLSNETTLTLSHGFYLMQDIHSALSVGYNLKYYHWSLGQSVGGLDLGSGNAFGLDVGLQASVYQRTFVGVYAYNINAPTMGSRTRHDLPQRLVVGAAYMPVTGITTSLAFDKTVGFDTQLQGGFEFLPLQWLALRLGASTQPNRFSAGIGINYHGIHLDYSFHTHPVLPETHKFSLMYQFGK</sequence>
<protein>
    <recommendedName>
        <fullName evidence="2">PorV/PorQ family protein</fullName>
    </recommendedName>
</protein>
<evidence type="ECO:0008006" key="2">
    <source>
        <dbReference type="Google" id="ProtNLM"/>
    </source>
</evidence>